<protein>
    <submittedName>
        <fullName evidence="14">ABC transporter ATP-binding protein</fullName>
    </submittedName>
</protein>
<dbReference type="InterPro" id="IPR011527">
    <property type="entry name" value="ABC1_TM_dom"/>
</dbReference>
<dbReference type="InterPro" id="IPR017871">
    <property type="entry name" value="ABC_transporter-like_CS"/>
</dbReference>
<evidence type="ECO:0000313" key="14">
    <source>
        <dbReference type="EMBL" id="GGN19684.1"/>
    </source>
</evidence>
<keyword evidence="15" id="KW-1185">Reference proteome</keyword>
<evidence type="ECO:0000259" key="12">
    <source>
        <dbReference type="PROSITE" id="PS50893"/>
    </source>
</evidence>
<accession>A0A917XF86</accession>
<dbReference type="Pfam" id="PF00005">
    <property type="entry name" value="ABC_tran"/>
    <property type="match status" value="1"/>
</dbReference>
<dbReference type="InterPro" id="IPR027417">
    <property type="entry name" value="P-loop_NTPase"/>
</dbReference>
<keyword evidence="7 14" id="KW-0067">ATP-binding</keyword>
<dbReference type="SUPFAM" id="SSF52540">
    <property type="entry name" value="P-loop containing nucleoside triphosphate hydrolases"/>
    <property type="match status" value="1"/>
</dbReference>
<evidence type="ECO:0000256" key="6">
    <source>
        <dbReference type="ARBA" id="ARBA00022741"/>
    </source>
</evidence>
<dbReference type="PROSITE" id="PS00211">
    <property type="entry name" value="ABC_TRANSPORTER_1"/>
    <property type="match status" value="1"/>
</dbReference>
<organism evidence="14 15">
    <name type="scientific">Streptomyces fuscichromogenes</name>
    <dbReference type="NCBI Taxonomy" id="1324013"/>
    <lineage>
        <taxon>Bacteria</taxon>
        <taxon>Bacillati</taxon>
        <taxon>Actinomycetota</taxon>
        <taxon>Actinomycetes</taxon>
        <taxon>Kitasatosporales</taxon>
        <taxon>Streptomycetaceae</taxon>
        <taxon>Streptomyces</taxon>
    </lineage>
</organism>
<evidence type="ECO:0000256" key="5">
    <source>
        <dbReference type="ARBA" id="ARBA00022692"/>
    </source>
</evidence>
<dbReference type="PROSITE" id="PS50893">
    <property type="entry name" value="ABC_TRANSPORTER_2"/>
    <property type="match status" value="1"/>
</dbReference>
<evidence type="ECO:0000256" key="2">
    <source>
        <dbReference type="ARBA" id="ARBA00022448"/>
    </source>
</evidence>
<evidence type="ECO:0000256" key="1">
    <source>
        <dbReference type="ARBA" id="ARBA00004429"/>
    </source>
</evidence>
<evidence type="ECO:0000256" key="7">
    <source>
        <dbReference type="ARBA" id="ARBA00022840"/>
    </source>
</evidence>
<dbReference type="EMBL" id="BMML01000011">
    <property type="protein sequence ID" value="GGN19684.1"/>
    <property type="molecule type" value="Genomic_DNA"/>
</dbReference>
<proteinExistence type="inferred from homology"/>
<dbReference type="PANTHER" id="PTHR43394:SF1">
    <property type="entry name" value="ATP-BINDING CASSETTE SUB-FAMILY B MEMBER 10, MITOCHONDRIAL"/>
    <property type="match status" value="1"/>
</dbReference>
<dbReference type="SUPFAM" id="SSF90123">
    <property type="entry name" value="ABC transporter transmembrane region"/>
    <property type="match status" value="1"/>
</dbReference>
<keyword evidence="9 11" id="KW-0472">Membrane</keyword>
<feature type="transmembrane region" description="Helical" evidence="11">
    <location>
        <begin position="127"/>
        <end position="146"/>
    </location>
</feature>
<dbReference type="Proteomes" id="UP000653411">
    <property type="component" value="Unassembled WGS sequence"/>
</dbReference>
<feature type="domain" description="ABC transmembrane type-1" evidence="13">
    <location>
        <begin position="15"/>
        <end position="294"/>
    </location>
</feature>
<keyword evidence="6" id="KW-0547">Nucleotide-binding</keyword>
<dbReference type="InterPro" id="IPR003593">
    <property type="entry name" value="AAA+_ATPase"/>
</dbReference>
<comment type="caution">
    <text evidence="14">The sequence shown here is derived from an EMBL/GenBank/DDBJ whole genome shotgun (WGS) entry which is preliminary data.</text>
</comment>
<feature type="transmembrane region" description="Helical" evidence="11">
    <location>
        <begin position="231"/>
        <end position="256"/>
    </location>
</feature>
<keyword evidence="3" id="KW-1003">Cell membrane</keyword>
<dbReference type="Gene3D" id="3.40.50.300">
    <property type="entry name" value="P-loop containing nucleotide triphosphate hydrolases"/>
    <property type="match status" value="1"/>
</dbReference>
<feature type="transmembrane region" description="Helical" evidence="11">
    <location>
        <begin position="152"/>
        <end position="170"/>
    </location>
</feature>
<dbReference type="Pfam" id="PF00664">
    <property type="entry name" value="ABC_membrane"/>
    <property type="match status" value="1"/>
</dbReference>
<keyword evidence="8 11" id="KW-1133">Transmembrane helix</keyword>
<reference evidence="14" key="1">
    <citation type="journal article" date="2014" name="Int. J. Syst. Evol. Microbiol.">
        <title>Complete genome sequence of Corynebacterium casei LMG S-19264T (=DSM 44701T), isolated from a smear-ripened cheese.</title>
        <authorList>
            <consortium name="US DOE Joint Genome Institute (JGI-PGF)"/>
            <person name="Walter F."/>
            <person name="Albersmeier A."/>
            <person name="Kalinowski J."/>
            <person name="Ruckert C."/>
        </authorList>
    </citation>
    <scope>NUCLEOTIDE SEQUENCE</scope>
    <source>
        <strain evidence="14">CGMCC 4.7110</strain>
    </source>
</reference>
<keyword evidence="5 11" id="KW-0812">Transmembrane</keyword>
<dbReference type="SMART" id="SM00382">
    <property type="entry name" value="AAA"/>
    <property type="match status" value="1"/>
</dbReference>
<dbReference type="GO" id="GO:0015421">
    <property type="term" value="F:ABC-type oligopeptide transporter activity"/>
    <property type="evidence" value="ECO:0007669"/>
    <property type="project" value="TreeGrafter"/>
</dbReference>
<dbReference type="CDD" id="cd18551">
    <property type="entry name" value="ABC_6TM_LmrA_like"/>
    <property type="match status" value="1"/>
</dbReference>
<dbReference type="GO" id="GO:0005886">
    <property type="term" value="C:plasma membrane"/>
    <property type="evidence" value="ECO:0007669"/>
    <property type="project" value="UniProtKB-SubCell"/>
</dbReference>
<evidence type="ECO:0000256" key="10">
    <source>
        <dbReference type="ARBA" id="ARBA00023455"/>
    </source>
</evidence>
<gene>
    <name evidence="14" type="ORF">GCM10011578_049680</name>
</gene>
<reference evidence="14" key="2">
    <citation type="submission" date="2020-09" db="EMBL/GenBank/DDBJ databases">
        <authorList>
            <person name="Sun Q."/>
            <person name="Zhou Y."/>
        </authorList>
    </citation>
    <scope>NUCLEOTIDE SEQUENCE</scope>
    <source>
        <strain evidence="14">CGMCC 4.7110</strain>
    </source>
</reference>
<dbReference type="PROSITE" id="PS50929">
    <property type="entry name" value="ABC_TM1F"/>
    <property type="match status" value="1"/>
</dbReference>
<dbReference type="GO" id="GO:0005524">
    <property type="term" value="F:ATP binding"/>
    <property type="evidence" value="ECO:0007669"/>
    <property type="project" value="UniProtKB-KW"/>
</dbReference>
<evidence type="ECO:0000256" key="4">
    <source>
        <dbReference type="ARBA" id="ARBA00022519"/>
    </source>
</evidence>
<dbReference type="FunFam" id="3.40.50.300:FF:000221">
    <property type="entry name" value="Multidrug ABC transporter ATP-binding protein"/>
    <property type="match status" value="1"/>
</dbReference>
<comment type="subcellular location">
    <subcellularLocation>
        <location evidence="1">Cell inner membrane</location>
        <topology evidence="1">Multi-pass membrane protein</topology>
    </subcellularLocation>
</comment>
<dbReference type="InterPro" id="IPR036640">
    <property type="entry name" value="ABC1_TM_sf"/>
</dbReference>
<sequence length="574" mass="60487">MAVREIVRQHLGLLAVGICLGLLGSAASLAQPLLIGELITAVSGHRSLVWPLVAIMALFCADAGLSASHAYMIGRAGENIVFGMRAALTSRILRSDMASFSRLDHGDVFTRVVTDTSVARISLTQSVAQIATSVFTVAGGLAVMAWLDWPLLLLTVGCLGAASAVSLLLARQVRRAAVQNRADTSAFGSGVQRIMGALSTVKASRAEQRETEAVGAAADTARRSGIRVSAVAAMLTPAINVGTQISLAAVVGWGVARVATGALPIADLTAFVMYLFYLVAPLALLFLSIGQFQQGRAAMDRVDELAAIEQEEPQAPRPAPTRPGPAVSFECVSFGHRGEEGEPALDDVSFEVPERGLTAIVGPSGAGKTTTFQLIERFYRPQEGTIRICGADTRDMPLDQIRSLVGYVEQHNALLRGTIRDNLTYANPAADDTAVARAVGLADLAEVVAALPDGLHTRLGERGAGLSGGQQQRLAIARTLLQDPRVVLLDEATAHLDSDAEAHLLDTITSIAEDRAVVAIAHRMSTVMAADHIVVLDSGRVRASGTHAELMAADVLYRRLVTQQLSQVPLEAAS</sequence>
<evidence type="ECO:0000256" key="11">
    <source>
        <dbReference type="SAM" id="Phobius"/>
    </source>
</evidence>
<dbReference type="InterPro" id="IPR003439">
    <property type="entry name" value="ABC_transporter-like_ATP-bd"/>
</dbReference>
<feature type="domain" description="ABC transporter" evidence="12">
    <location>
        <begin position="327"/>
        <end position="563"/>
    </location>
</feature>
<dbReference type="PANTHER" id="PTHR43394">
    <property type="entry name" value="ATP-DEPENDENT PERMEASE MDL1, MITOCHONDRIAL"/>
    <property type="match status" value="1"/>
</dbReference>
<dbReference type="GO" id="GO:0016887">
    <property type="term" value="F:ATP hydrolysis activity"/>
    <property type="evidence" value="ECO:0007669"/>
    <property type="project" value="InterPro"/>
</dbReference>
<keyword evidence="2" id="KW-0813">Transport</keyword>
<feature type="transmembrane region" description="Helical" evidence="11">
    <location>
        <begin position="46"/>
        <end position="65"/>
    </location>
</feature>
<name>A0A917XF86_9ACTN</name>
<dbReference type="InterPro" id="IPR039421">
    <property type="entry name" value="Type_1_exporter"/>
</dbReference>
<keyword evidence="4" id="KW-0997">Cell inner membrane</keyword>
<dbReference type="AlphaFoldDB" id="A0A917XF86"/>
<dbReference type="Gene3D" id="1.20.1560.10">
    <property type="entry name" value="ABC transporter type 1, transmembrane domain"/>
    <property type="match status" value="1"/>
</dbReference>
<feature type="transmembrane region" description="Helical" evidence="11">
    <location>
        <begin position="268"/>
        <end position="289"/>
    </location>
</feature>
<evidence type="ECO:0000256" key="8">
    <source>
        <dbReference type="ARBA" id="ARBA00022989"/>
    </source>
</evidence>
<evidence type="ECO:0000259" key="13">
    <source>
        <dbReference type="PROSITE" id="PS50929"/>
    </source>
</evidence>
<evidence type="ECO:0000256" key="3">
    <source>
        <dbReference type="ARBA" id="ARBA00022475"/>
    </source>
</evidence>
<evidence type="ECO:0000256" key="9">
    <source>
        <dbReference type="ARBA" id="ARBA00023136"/>
    </source>
</evidence>
<evidence type="ECO:0000313" key="15">
    <source>
        <dbReference type="Proteomes" id="UP000653411"/>
    </source>
</evidence>
<comment type="similarity">
    <text evidence="10">Belongs to the ABC transporter superfamily. Siderophore-Fe(3+) uptake transporter (SIUT) (TC 3.A.1.21) family.</text>
</comment>